<accession>A0A9C6WKI1</accession>
<name>A0A9C6WKI1_DROAB</name>
<sequence length="675" mass="77477">MPEPIVNEFHVAPVWLTRDYVEQKLRLYFKDAKLQLMELQVTPGTANGENYASVMTRINVEFKDKDLANQRATFLVKTTFADKDPAAHLLGPYGIYVREMDMYQEVLPKLAAKVIRSLKDDKELHDRYAEKFKGVVDHICTMAKGQCCCIIFDHHIIGPNIAMCQNIHRITYRFKTLPSNVHVVRSQLKQLLGVWSTFWFLGHPSSGCQKTTDKISAPEWSRFSNPFTNQAPQAHFNYFLTMSVTDLISALDAIPKHITVVPESNPIFLDAPDWLTENYLLNAMRKFYGDEKLKITALDGCPALGRGENYGGVLTRIKAEFTTRGKSQIGHYIVKTSFESDEFSRKTMEPYDIFNREMSVYEQILPKLKALLLEINDEEQIFAETMAVDYDRSALIFEDLRVRGFTMPDRLIGLDLKLAKIVLRKLAKMHATSAVLNERECGALETYDRGMFNRHTDNYAPCFLGMLQAASRRVAQWPGYEQYADKLNALLPIYMELGKRVFDVCPGVNVLAHGDLWTNNVLVKYDKATGEAEDIIIIDFQYAAWGSPAIDLFYFLNSSMEFDVHVNNQEELIQHYFEIFSETLRKLRYKAPIPSLHKFHLDLKKKSFYAMHTSFNVFAVQRNVETADADFNALMSTNQRGINFKNGCYNNPITQRVLRKLLPIFNNQGLLDADQ</sequence>
<dbReference type="RefSeq" id="XP_051862797.1">
    <property type="nucleotide sequence ID" value="XM_052006837.1"/>
</dbReference>
<dbReference type="Gene3D" id="3.90.1200.10">
    <property type="match status" value="1"/>
</dbReference>
<evidence type="ECO:0000313" key="2">
    <source>
        <dbReference type="Proteomes" id="UP000515160"/>
    </source>
</evidence>
<keyword evidence="2" id="KW-1185">Reference proteome</keyword>
<dbReference type="AlphaFoldDB" id="A0A9C6WKI1"/>
<feature type="domain" description="CHK kinase-like" evidence="1">
    <location>
        <begin position="395"/>
        <end position="586"/>
    </location>
</feature>
<reference evidence="3" key="1">
    <citation type="submission" date="2025-08" db="UniProtKB">
        <authorList>
            <consortium name="RefSeq"/>
        </authorList>
    </citation>
    <scope>IDENTIFICATION</scope>
    <source>
        <strain evidence="3">15112-1751.03</strain>
        <tissue evidence="3">Whole Adult</tissue>
    </source>
</reference>
<dbReference type="SMART" id="SM00587">
    <property type="entry name" value="CHK"/>
    <property type="match status" value="1"/>
</dbReference>
<dbReference type="InterPro" id="IPR015897">
    <property type="entry name" value="CHK_kinase-like"/>
</dbReference>
<dbReference type="Proteomes" id="UP000515160">
    <property type="component" value="Chromosome 2R"/>
</dbReference>
<dbReference type="Pfam" id="PF02958">
    <property type="entry name" value="EcKL"/>
    <property type="match status" value="2"/>
</dbReference>
<protein>
    <submittedName>
        <fullName evidence="3">LOW QUALITY PROTEIN: uncharacterized protein LOC117573342</fullName>
    </submittedName>
</protein>
<evidence type="ECO:0000259" key="1">
    <source>
        <dbReference type="SMART" id="SM00587"/>
    </source>
</evidence>
<dbReference type="PANTHER" id="PTHR11012">
    <property type="entry name" value="PROTEIN KINASE-LIKE DOMAIN-CONTAINING"/>
    <property type="match status" value="1"/>
</dbReference>
<dbReference type="PANTHER" id="PTHR11012:SF13">
    <property type="entry name" value="CHK KINASE-LIKE DOMAIN-CONTAINING PROTEIN-RELATED"/>
    <property type="match status" value="1"/>
</dbReference>
<proteinExistence type="predicted"/>
<gene>
    <name evidence="3" type="primary">LOC117573342</name>
</gene>
<dbReference type="InterPro" id="IPR011009">
    <property type="entry name" value="Kinase-like_dom_sf"/>
</dbReference>
<dbReference type="SUPFAM" id="SSF56112">
    <property type="entry name" value="Protein kinase-like (PK-like)"/>
    <property type="match status" value="1"/>
</dbReference>
<organism evidence="2 3">
    <name type="scientific">Drosophila albomicans</name>
    <name type="common">Fruit fly</name>
    <dbReference type="NCBI Taxonomy" id="7291"/>
    <lineage>
        <taxon>Eukaryota</taxon>
        <taxon>Metazoa</taxon>
        <taxon>Ecdysozoa</taxon>
        <taxon>Arthropoda</taxon>
        <taxon>Hexapoda</taxon>
        <taxon>Insecta</taxon>
        <taxon>Pterygota</taxon>
        <taxon>Neoptera</taxon>
        <taxon>Endopterygota</taxon>
        <taxon>Diptera</taxon>
        <taxon>Brachycera</taxon>
        <taxon>Muscomorpha</taxon>
        <taxon>Ephydroidea</taxon>
        <taxon>Drosophilidae</taxon>
        <taxon>Drosophila</taxon>
    </lineage>
</organism>
<dbReference type="InterPro" id="IPR004119">
    <property type="entry name" value="EcKL"/>
</dbReference>
<dbReference type="OrthoDB" id="411145at2759"/>
<evidence type="ECO:0000313" key="3">
    <source>
        <dbReference type="RefSeq" id="XP_051862797.1"/>
    </source>
</evidence>
<dbReference type="GeneID" id="117573342"/>